<organism evidence="1 2">
    <name type="scientific">Pleurodeles waltl</name>
    <name type="common">Iberian ribbed newt</name>
    <dbReference type="NCBI Taxonomy" id="8319"/>
    <lineage>
        <taxon>Eukaryota</taxon>
        <taxon>Metazoa</taxon>
        <taxon>Chordata</taxon>
        <taxon>Craniata</taxon>
        <taxon>Vertebrata</taxon>
        <taxon>Euteleostomi</taxon>
        <taxon>Amphibia</taxon>
        <taxon>Batrachia</taxon>
        <taxon>Caudata</taxon>
        <taxon>Salamandroidea</taxon>
        <taxon>Salamandridae</taxon>
        <taxon>Pleurodelinae</taxon>
        <taxon>Pleurodeles</taxon>
    </lineage>
</organism>
<accession>A0AAV7RZ71</accession>
<protein>
    <submittedName>
        <fullName evidence="1">Uncharacterized protein</fullName>
    </submittedName>
</protein>
<name>A0AAV7RZ71_PLEWA</name>
<reference evidence="1" key="1">
    <citation type="journal article" date="2022" name="bioRxiv">
        <title>Sequencing and chromosome-scale assembly of the giantPleurodeles waltlgenome.</title>
        <authorList>
            <person name="Brown T."/>
            <person name="Elewa A."/>
            <person name="Iarovenko S."/>
            <person name="Subramanian E."/>
            <person name="Araus A.J."/>
            <person name="Petzold A."/>
            <person name="Susuki M."/>
            <person name="Suzuki K.-i.T."/>
            <person name="Hayashi T."/>
            <person name="Toyoda A."/>
            <person name="Oliveira C."/>
            <person name="Osipova E."/>
            <person name="Leigh N.D."/>
            <person name="Simon A."/>
            <person name="Yun M.H."/>
        </authorList>
    </citation>
    <scope>NUCLEOTIDE SEQUENCE</scope>
    <source>
        <strain evidence="1">20211129_DDA</strain>
        <tissue evidence="1">Liver</tissue>
    </source>
</reference>
<dbReference type="Proteomes" id="UP001066276">
    <property type="component" value="Chromosome 5"/>
</dbReference>
<keyword evidence="2" id="KW-1185">Reference proteome</keyword>
<proteinExistence type="predicted"/>
<evidence type="ECO:0000313" key="1">
    <source>
        <dbReference type="EMBL" id="KAJ1156529.1"/>
    </source>
</evidence>
<gene>
    <name evidence="1" type="ORF">NDU88_009248</name>
</gene>
<dbReference type="AlphaFoldDB" id="A0AAV7RZ71"/>
<sequence length="83" mass="8863">MSSSGSGDKVASAAGRALNPMEHDECLFKVQVWEAGHGKTTIGVDFALKVISRDGKTMVHLQQWDIAGEALTVPIIDNVIISL</sequence>
<dbReference type="EMBL" id="JANPWB010000009">
    <property type="protein sequence ID" value="KAJ1156529.1"/>
    <property type="molecule type" value="Genomic_DNA"/>
</dbReference>
<comment type="caution">
    <text evidence="1">The sequence shown here is derived from an EMBL/GenBank/DDBJ whole genome shotgun (WGS) entry which is preliminary data.</text>
</comment>
<evidence type="ECO:0000313" key="2">
    <source>
        <dbReference type="Proteomes" id="UP001066276"/>
    </source>
</evidence>